<keyword evidence="3" id="KW-1185">Reference proteome</keyword>
<accession>A0A4C1TYW3</accession>
<name>A0A4C1TYW3_EUMVA</name>
<dbReference type="EMBL" id="BGZK01000106">
    <property type="protein sequence ID" value="GBP19263.1"/>
    <property type="molecule type" value="Genomic_DNA"/>
</dbReference>
<feature type="compositionally biased region" description="Low complexity" evidence="1">
    <location>
        <begin position="40"/>
        <end position="55"/>
    </location>
</feature>
<gene>
    <name evidence="2" type="ORF">EVAR_79863_1</name>
</gene>
<protein>
    <submittedName>
        <fullName evidence="2">Uncharacterized protein</fullName>
    </submittedName>
</protein>
<organism evidence="2 3">
    <name type="scientific">Eumeta variegata</name>
    <name type="common">Bagworm moth</name>
    <name type="synonym">Eumeta japonica</name>
    <dbReference type="NCBI Taxonomy" id="151549"/>
    <lineage>
        <taxon>Eukaryota</taxon>
        <taxon>Metazoa</taxon>
        <taxon>Ecdysozoa</taxon>
        <taxon>Arthropoda</taxon>
        <taxon>Hexapoda</taxon>
        <taxon>Insecta</taxon>
        <taxon>Pterygota</taxon>
        <taxon>Neoptera</taxon>
        <taxon>Endopterygota</taxon>
        <taxon>Lepidoptera</taxon>
        <taxon>Glossata</taxon>
        <taxon>Ditrysia</taxon>
        <taxon>Tineoidea</taxon>
        <taxon>Psychidae</taxon>
        <taxon>Oiketicinae</taxon>
        <taxon>Eumeta</taxon>
    </lineage>
</organism>
<evidence type="ECO:0000256" key="1">
    <source>
        <dbReference type="SAM" id="MobiDB-lite"/>
    </source>
</evidence>
<dbReference type="AlphaFoldDB" id="A0A4C1TYW3"/>
<feature type="region of interest" description="Disordered" evidence="1">
    <location>
        <begin position="32"/>
        <end position="55"/>
    </location>
</feature>
<comment type="caution">
    <text evidence="2">The sequence shown here is derived from an EMBL/GenBank/DDBJ whole genome shotgun (WGS) entry which is preliminary data.</text>
</comment>
<dbReference type="Proteomes" id="UP000299102">
    <property type="component" value="Unassembled WGS sequence"/>
</dbReference>
<reference evidence="2 3" key="1">
    <citation type="journal article" date="2019" name="Commun. Biol.">
        <title>The bagworm genome reveals a unique fibroin gene that provides high tensile strength.</title>
        <authorList>
            <person name="Kono N."/>
            <person name="Nakamura H."/>
            <person name="Ohtoshi R."/>
            <person name="Tomita M."/>
            <person name="Numata K."/>
            <person name="Arakawa K."/>
        </authorList>
    </citation>
    <scope>NUCLEOTIDE SEQUENCE [LARGE SCALE GENOMIC DNA]</scope>
</reference>
<evidence type="ECO:0000313" key="2">
    <source>
        <dbReference type="EMBL" id="GBP19263.1"/>
    </source>
</evidence>
<proteinExistence type="predicted"/>
<sequence>MHFEFFAHERSFAELPHPFFCECRGPSLKIPEPAGDQELSVGTPTSSSTVTAVSGSDGEVVGRCSVRTGKTRRWRTSTVRKNYDDHSLAHERHMRSEHRFAVLP</sequence>
<evidence type="ECO:0000313" key="3">
    <source>
        <dbReference type="Proteomes" id="UP000299102"/>
    </source>
</evidence>